<dbReference type="Proteomes" id="UP000198727">
    <property type="component" value="Unassembled WGS sequence"/>
</dbReference>
<evidence type="ECO:0000256" key="7">
    <source>
        <dbReference type="PIRSR" id="PIRSR602401-1"/>
    </source>
</evidence>
<dbReference type="InterPro" id="IPR002401">
    <property type="entry name" value="Cyt_P450_E_grp-I"/>
</dbReference>
<dbReference type="PRINTS" id="PR00463">
    <property type="entry name" value="EP450I"/>
</dbReference>
<dbReference type="PANTHER" id="PTHR24291:SF50">
    <property type="entry name" value="BIFUNCTIONAL ALBAFLAVENONE MONOOXYGENASE_TERPENE SYNTHASE"/>
    <property type="match status" value="1"/>
</dbReference>
<evidence type="ECO:0000256" key="4">
    <source>
        <dbReference type="ARBA" id="ARBA00023002"/>
    </source>
</evidence>
<evidence type="ECO:0000256" key="1">
    <source>
        <dbReference type="ARBA" id="ARBA00010617"/>
    </source>
</evidence>
<evidence type="ECO:0000256" key="8">
    <source>
        <dbReference type="RuleBase" id="RU000461"/>
    </source>
</evidence>
<protein>
    <submittedName>
        <fullName evidence="9">Cytochrome P450</fullName>
    </submittedName>
</protein>
<keyword evidence="5 7" id="KW-0408">Iron</keyword>
<sequence>MTATVAGQDGPPRTATFAVAAGRLPGVGHTLAVLRNPLRFLCSLQRQADIVRVDLGPMSTLFLTAPDLINTMLVDRRDNFDKGRFYDKVRPLAGNGVVLAQGAEHRRQLAMIKPAFHRTQLTGYTDVMHAVVEERIRDWRAGQTLAVDKEMHTITLCILARTMFGAGIAADTARELAELLPDVLKAIMVRTLDPGDVLARLPLPMNRRFDTAHARLRAAIHRVMLSYQDGVTDGTDMLSMLLAARDERTGQPMTEDEICDQIVAVTMAGSETAATAMTWMFHELARHPEVERRVMDEVGDVLGDRRCTFADVSKLPYCRRVLQEVLRLRQPIMVISRRTTTEVPIGGGCLRAGAELFYSPYAVFRDPAHFPDPMRFDPDRWLTTPATNLPRGTYTPFGGGPRHCIGEHFAWAMMTVVLTEIVRRWRLRPAPGTRVREMPWATINPSSMPMVATPAG</sequence>
<dbReference type="GO" id="GO:0004497">
    <property type="term" value="F:monooxygenase activity"/>
    <property type="evidence" value="ECO:0007669"/>
    <property type="project" value="UniProtKB-KW"/>
</dbReference>
<keyword evidence="2 7" id="KW-0349">Heme</keyword>
<reference evidence="10" key="1">
    <citation type="submission" date="2016-10" db="EMBL/GenBank/DDBJ databases">
        <authorList>
            <person name="Varghese N."/>
            <person name="Submissions S."/>
        </authorList>
    </citation>
    <scope>NUCLEOTIDE SEQUENCE [LARGE SCALE GENOMIC DNA]</scope>
    <source>
        <strain evidence="10">CGMCC 4.5579</strain>
    </source>
</reference>
<evidence type="ECO:0000313" key="9">
    <source>
        <dbReference type="EMBL" id="SFP28100.1"/>
    </source>
</evidence>
<evidence type="ECO:0000313" key="10">
    <source>
        <dbReference type="Proteomes" id="UP000198727"/>
    </source>
</evidence>
<dbReference type="OrthoDB" id="5290182at2"/>
<organism evidence="9 10">
    <name type="scientific">Amycolatopsis arida</name>
    <dbReference type="NCBI Taxonomy" id="587909"/>
    <lineage>
        <taxon>Bacteria</taxon>
        <taxon>Bacillati</taxon>
        <taxon>Actinomycetota</taxon>
        <taxon>Actinomycetes</taxon>
        <taxon>Pseudonocardiales</taxon>
        <taxon>Pseudonocardiaceae</taxon>
        <taxon>Amycolatopsis</taxon>
    </lineage>
</organism>
<name>A0A1I5P2L5_9PSEU</name>
<dbReference type="Pfam" id="PF00067">
    <property type="entry name" value="p450"/>
    <property type="match status" value="1"/>
</dbReference>
<dbReference type="Gene3D" id="1.10.630.10">
    <property type="entry name" value="Cytochrome P450"/>
    <property type="match status" value="1"/>
</dbReference>
<gene>
    <name evidence="9" type="ORF">SAMN05421810_102119</name>
</gene>
<dbReference type="GO" id="GO:0020037">
    <property type="term" value="F:heme binding"/>
    <property type="evidence" value="ECO:0007669"/>
    <property type="project" value="InterPro"/>
</dbReference>
<dbReference type="AlphaFoldDB" id="A0A1I5P2L5"/>
<evidence type="ECO:0000256" key="6">
    <source>
        <dbReference type="ARBA" id="ARBA00023033"/>
    </source>
</evidence>
<dbReference type="CDD" id="cd11049">
    <property type="entry name" value="CYP170A1-like"/>
    <property type="match status" value="1"/>
</dbReference>
<comment type="similarity">
    <text evidence="1 8">Belongs to the cytochrome P450 family.</text>
</comment>
<evidence type="ECO:0000256" key="2">
    <source>
        <dbReference type="ARBA" id="ARBA00022617"/>
    </source>
</evidence>
<proteinExistence type="inferred from homology"/>
<evidence type="ECO:0000256" key="5">
    <source>
        <dbReference type="ARBA" id="ARBA00023004"/>
    </source>
</evidence>
<keyword evidence="4 8" id="KW-0560">Oxidoreductase</keyword>
<comment type="cofactor">
    <cofactor evidence="7">
        <name>heme</name>
        <dbReference type="ChEBI" id="CHEBI:30413"/>
    </cofactor>
</comment>
<keyword evidence="3 7" id="KW-0479">Metal-binding</keyword>
<dbReference type="RefSeq" id="WP_092528764.1">
    <property type="nucleotide sequence ID" value="NZ_FOWW01000002.1"/>
</dbReference>
<feature type="binding site" description="axial binding residue" evidence="7">
    <location>
        <position position="404"/>
    </location>
    <ligand>
        <name>heme</name>
        <dbReference type="ChEBI" id="CHEBI:30413"/>
    </ligand>
    <ligandPart>
        <name>Fe</name>
        <dbReference type="ChEBI" id="CHEBI:18248"/>
    </ligandPart>
</feature>
<dbReference type="GO" id="GO:0016705">
    <property type="term" value="F:oxidoreductase activity, acting on paired donors, with incorporation or reduction of molecular oxygen"/>
    <property type="evidence" value="ECO:0007669"/>
    <property type="project" value="InterPro"/>
</dbReference>
<dbReference type="PRINTS" id="PR00385">
    <property type="entry name" value="P450"/>
</dbReference>
<keyword evidence="6 8" id="KW-0503">Monooxygenase</keyword>
<dbReference type="PROSITE" id="PS00086">
    <property type="entry name" value="CYTOCHROME_P450"/>
    <property type="match status" value="1"/>
</dbReference>
<dbReference type="InterPro" id="IPR001128">
    <property type="entry name" value="Cyt_P450"/>
</dbReference>
<dbReference type="InterPro" id="IPR036396">
    <property type="entry name" value="Cyt_P450_sf"/>
</dbReference>
<dbReference type="InterPro" id="IPR017972">
    <property type="entry name" value="Cyt_P450_CS"/>
</dbReference>
<dbReference type="GO" id="GO:0005506">
    <property type="term" value="F:iron ion binding"/>
    <property type="evidence" value="ECO:0007669"/>
    <property type="project" value="InterPro"/>
</dbReference>
<dbReference type="InterPro" id="IPR050196">
    <property type="entry name" value="Cytochrome_P450_Monoox"/>
</dbReference>
<dbReference type="STRING" id="587909.SAMN05421810_102119"/>
<evidence type="ECO:0000256" key="3">
    <source>
        <dbReference type="ARBA" id="ARBA00022723"/>
    </source>
</evidence>
<accession>A0A1I5P2L5</accession>
<dbReference type="SUPFAM" id="SSF48264">
    <property type="entry name" value="Cytochrome P450"/>
    <property type="match status" value="1"/>
</dbReference>
<keyword evidence="10" id="KW-1185">Reference proteome</keyword>
<dbReference type="PANTHER" id="PTHR24291">
    <property type="entry name" value="CYTOCHROME P450 FAMILY 4"/>
    <property type="match status" value="1"/>
</dbReference>
<dbReference type="EMBL" id="FOWW01000002">
    <property type="protein sequence ID" value="SFP28100.1"/>
    <property type="molecule type" value="Genomic_DNA"/>
</dbReference>